<name>A0A1R4EC32_9GAMM</name>
<keyword evidence="2" id="KW-1185">Reference proteome</keyword>
<dbReference type="Proteomes" id="UP000188169">
    <property type="component" value="Unassembled WGS sequence"/>
</dbReference>
<dbReference type="AlphaFoldDB" id="A0A1R4EC32"/>
<dbReference type="EMBL" id="FUGD01000011">
    <property type="protein sequence ID" value="SJM36057.1"/>
    <property type="molecule type" value="Genomic_DNA"/>
</dbReference>
<dbReference type="InterPro" id="IPR012337">
    <property type="entry name" value="RNaseH-like_sf"/>
</dbReference>
<dbReference type="SUPFAM" id="SSF53098">
    <property type="entry name" value="Ribonuclease H-like"/>
    <property type="match status" value="1"/>
</dbReference>
<protein>
    <submittedName>
        <fullName evidence="1">Uncharacterized protein</fullName>
    </submittedName>
</protein>
<gene>
    <name evidence="1" type="ORF">A1019T_00010</name>
</gene>
<reference evidence="2" key="1">
    <citation type="submission" date="2017-02" db="EMBL/GenBank/DDBJ databases">
        <authorList>
            <person name="Mornico D."/>
        </authorList>
    </citation>
    <scope>NUCLEOTIDE SEQUENCE [LARGE SCALE GENOMIC DNA]</scope>
</reference>
<accession>A0A1R4EC32</accession>
<organism evidence="1 2">
    <name type="scientific">Psychrobacter pasteurii</name>
    <dbReference type="NCBI Taxonomy" id="1945520"/>
    <lineage>
        <taxon>Bacteria</taxon>
        <taxon>Pseudomonadati</taxon>
        <taxon>Pseudomonadota</taxon>
        <taxon>Gammaproteobacteria</taxon>
        <taxon>Moraxellales</taxon>
        <taxon>Moraxellaceae</taxon>
        <taxon>Psychrobacter</taxon>
    </lineage>
</organism>
<evidence type="ECO:0000313" key="2">
    <source>
        <dbReference type="Proteomes" id="UP000188169"/>
    </source>
</evidence>
<proteinExistence type="predicted"/>
<evidence type="ECO:0000313" key="1">
    <source>
        <dbReference type="EMBL" id="SJM36057.1"/>
    </source>
</evidence>
<sequence>MDLDTRLIKRYQQLVHNHTHPNSKVQAGMKASINTQSSLAQTQALWRFVHNDTISYQELNKPLLENSLQGCREECKR</sequence>